<reference evidence="2" key="1">
    <citation type="journal article" date="2007" name="Nature">
        <title>The grapevine genome sequence suggests ancestral hexaploidization in major angiosperm phyla.</title>
        <authorList>
            <consortium name="The French-Italian Public Consortium for Grapevine Genome Characterization."/>
            <person name="Jaillon O."/>
            <person name="Aury J.-M."/>
            <person name="Noel B."/>
            <person name="Policriti A."/>
            <person name="Clepet C."/>
            <person name="Casagrande A."/>
            <person name="Choisne N."/>
            <person name="Aubourg S."/>
            <person name="Vitulo N."/>
            <person name="Jubin C."/>
            <person name="Vezzi A."/>
            <person name="Legeai F."/>
            <person name="Hugueney P."/>
            <person name="Dasilva C."/>
            <person name="Horner D."/>
            <person name="Mica E."/>
            <person name="Jublot D."/>
            <person name="Poulain J."/>
            <person name="Bruyere C."/>
            <person name="Billault A."/>
            <person name="Segurens B."/>
            <person name="Gouyvenoux M."/>
            <person name="Ugarte E."/>
            <person name="Cattonaro F."/>
            <person name="Anthouard V."/>
            <person name="Vico V."/>
            <person name="Del Fabbro C."/>
            <person name="Alaux M."/>
            <person name="Di Gaspero G."/>
            <person name="Dumas V."/>
            <person name="Felice N."/>
            <person name="Paillard S."/>
            <person name="Juman I."/>
            <person name="Moroldo M."/>
            <person name="Scalabrin S."/>
            <person name="Canaguier A."/>
            <person name="Le Clainche I."/>
            <person name="Malacrida G."/>
            <person name="Durand E."/>
            <person name="Pesole G."/>
            <person name="Laucou V."/>
            <person name="Chatelet P."/>
            <person name="Merdinoglu D."/>
            <person name="Delledonne M."/>
            <person name="Pezzotti M."/>
            <person name="Lecharny A."/>
            <person name="Scarpelli C."/>
            <person name="Artiguenave F."/>
            <person name="Pe M.E."/>
            <person name="Valle G."/>
            <person name="Morgante M."/>
            <person name="Caboche M."/>
            <person name="Adam-Blondon A.-F."/>
            <person name="Weissenbach J."/>
            <person name="Quetier F."/>
            <person name="Wincker P."/>
        </authorList>
    </citation>
    <scope>NUCLEOTIDE SEQUENCE [LARGE SCALE GENOMIC DNA]</scope>
    <source>
        <strain evidence="2">cv. Pinot noir / PN40024</strain>
    </source>
</reference>
<sequence>MTNYLRPLIYMPNLSPMHKPYLIFVTYKSIKKEACWTTTIITTVNKDQIQPVTEANPRHKTHHLDHSLTQSAHGFLSINFIYVTTITTQIPDDPKFGP</sequence>
<keyword evidence="2" id="KW-1185">Reference proteome</keyword>
<gene>
    <name evidence="1" type="ordered locus">VIT_06s0009g00220</name>
</gene>
<evidence type="ECO:0000313" key="1">
    <source>
        <dbReference type="EMBL" id="CBI24439.3"/>
    </source>
</evidence>
<dbReference type="EMBL" id="FN595504">
    <property type="protein sequence ID" value="CBI24439.3"/>
    <property type="molecule type" value="Genomic_DNA"/>
</dbReference>
<dbReference type="AlphaFoldDB" id="D7T1Q9"/>
<dbReference type="InParanoid" id="D7T1Q9"/>
<proteinExistence type="predicted"/>
<dbReference type="HOGENOM" id="CLU_2337829_0_0_1"/>
<name>D7T1Q9_VITVI</name>
<dbReference type="PaxDb" id="29760-VIT_06s0009g00220.t01"/>
<accession>D7T1Q9</accession>
<evidence type="ECO:0000313" key="2">
    <source>
        <dbReference type="Proteomes" id="UP000009183"/>
    </source>
</evidence>
<protein>
    <submittedName>
        <fullName evidence="1">Uncharacterized protein</fullName>
    </submittedName>
</protein>
<dbReference type="Proteomes" id="UP000009183">
    <property type="component" value="Chromosome 6"/>
</dbReference>
<organism evidence="1 2">
    <name type="scientific">Vitis vinifera</name>
    <name type="common">Grape</name>
    <dbReference type="NCBI Taxonomy" id="29760"/>
    <lineage>
        <taxon>Eukaryota</taxon>
        <taxon>Viridiplantae</taxon>
        <taxon>Streptophyta</taxon>
        <taxon>Embryophyta</taxon>
        <taxon>Tracheophyta</taxon>
        <taxon>Spermatophyta</taxon>
        <taxon>Magnoliopsida</taxon>
        <taxon>eudicotyledons</taxon>
        <taxon>Gunneridae</taxon>
        <taxon>Pentapetalae</taxon>
        <taxon>rosids</taxon>
        <taxon>Vitales</taxon>
        <taxon>Vitaceae</taxon>
        <taxon>Viteae</taxon>
        <taxon>Vitis</taxon>
    </lineage>
</organism>